<protein>
    <recommendedName>
        <fullName evidence="3">CD59-like protein</fullName>
    </recommendedName>
</protein>
<proteinExistence type="predicted"/>
<evidence type="ECO:0000313" key="1">
    <source>
        <dbReference type="EMBL" id="THD24372.1"/>
    </source>
</evidence>
<dbReference type="Proteomes" id="UP000230066">
    <property type="component" value="Unassembled WGS sequence"/>
</dbReference>
<sequence>MGKNRSLLDMQHCLRLTYLLYFCALIVDAQITCYECMNCPRPFSTIGTGVSLKKDCKYCRTEDMYNKTGALTSSKRTCVTNTDSCINSLNGTNEGVTEIGCCRWNACNMGSRMKPTMVIASVLVLGATYTQVL</sequence>
<comment type="caution">
    <text evidence="1">The sequence shown here is derived from an EMBL/GenBank/DDBJ whole genome shotgun (WGS) entry which is preliminary data.</text>
</comment>
<dbReference type="EMBL" id="JXXN02001635">
    <property type="protein sequence ID" value="THD24372.1"/>
    <property type="molecule type" value="Genomic_DNA"/>
</dbReference>
<name>A0A2H1CCY5_FASHE</name>
<organism evidence="1 2">
    <name type="scientific">Fasciola hepatica</name>
    <name type="common">Liver fluke</name>
    <dbReference type="NCBI Taxonomy" id="6192"/>
    <lineage>
        <taxon>Eukaryota</taxon>
        <taxon>Metazoa</taxon>
        <taxon>Spiralia</taxon>
        <taxon>Lophotrochozoa</taxon>
        <taxon>Platyhelminthes</taxon>
        <taxon>Trematoda</taxon>
        <taxon>Digenea</taxon>
        <taxon>Plagiorchiida</taxon>
        <taxon>Echinostomata</taxon>
        <taxon>Echinostomatoidea</taxon>
        <taxon>Fasciolidae</taxon>
        <taxon>Fasciola</taxon>
    </lineage>
</organism>
<evidence type="ECO:0000313" key="2">
    <source>
        <dbReference type="Proteomes" id="UP000230066"/>
    </source>
</evidence>
<evidence type="ECO:0008006" key="3">
    <source>
        <dbReference type="Google" id="ProtNLM"/>
    </source>
</evidence>
<keyword evidence="2" id="KW-1185">Reference proteome</keyword>
<accession>A0A2H1CCY5</accession>
<dbReference type="AlphaFoldDB" id="A0A2H1CCY5"/>
<reference evidence="1" key="1">
    <citation type="submission" date="2019-03" db="EMBL/GenBank/DDBJ databases">
        <title>Improved annotation for the trematode Fasciola hepatica.</title>
        <authorList>
            <person name="Choi Y.-J."/>
            <person name="Martin J."/>
            <person name="Mitreva M."/>
        </authorList>
    </citation>
    <scope>NUCLEOTIDE SEQUENCE [LARGE SCALE GENOMIC DNA]</scope>
</reference>
<gene>
    <name evidence="1" type="ORF">D915_004900</name>
</gene>